<dbReference type="Pfam" id="PF00482">
    <property type="entry name" value="T2SSF"/>
    <property type="match status" value="1"/>
</dbReference>
<dbReference type="EMBL" id="LAZR01056320">
    <property type="protein sequence ID" value="KKK74433.1"/>
    <property type="molecule type" value="Genomic_DNA"/>
</dbReference>
<evidence type="ECO:0000256" key="7">
    <source>
        <dbReference type="ARBA" id="ARBA00022989"/>
    </source>
</evidence>
<keyword evidence="5" id="KW-0997">Cell inner membrane</keyword>
<evidence type="ECO:0000256" key="8">
    <source>
        <dbReference type="ARBA" id="ARBA00023136"/>
    </source>
</evidence>
<feature type="non-terminal residue" evidence="12">
    <location>
        <position position="199"/>
    </location>
</feature>
<dbReference type="Gene3D" id="1.20.81.30">
    <property type="entry name" value="Type II secretion system (T2SS), domain F"/>
    <property type="match status" value="1"/>
</dbReference>
<dbReference type="GO" id="GO:0009306">
    <property type="term" value="P:protein secretion"/>
    <property type="evidence" value="ECO:0007669"/>
    <property type="project" value="InterPro"/>
</dbReference>
<dbReference type="InterPro" id="IPR003004">
    <property type="entry name" value="GspF/PilC"/>
</dbReference>
<comment type="similarity">
    <text evidence="2">Belongs to the GSP F family.</text>
</comment>
<comment type="subcellular location">
    <subcellularLocation>
        <location evidence="1">Cell inner membrane</location>
        <topology evidence="1">Multi-pass membrane protein</topology>
    </subcellularLocation>
</comment>
<feature type="region of interest" description="Disordered" evidence="9">
    <location>
        <begin position="11"/>
        <end position="30"/>
    </location>
</feature>
<sequence length="199" mass="21873">MSIIEQKVAKVAESTNDDQNRRAQFASGGKAAGAEKKELFRFEGPPNRKEILNFTNQLSIMIRAGISLQESLESIGSQTEKVKFKVIILDLKARIEAGESFSQALRAYPDVFSSLYMNMVAAAEISGSLSSMLQKLAEYLDQEAETRSQVVGAMVYPLIIAGMAVVTVLFMLIFVLPRFLLVFAGNEDMLPAPTKIIMA</sequence>
<comment type="caution">
    <text evidence="12">The sequence shown here is derived from an EMBL/GenBank/DDBJ whole genome shotgun (WGS) entry which is preliminary data.</text>
</comment>
<keyword evidence="4" id="KW-1003">Cell membrane</keyword>
<dbReference type="AlphaFoldDB" id="A0A0F8XZJ5"/>
<keyword evidence="6 10" id="KW-0812">Transmembrane</keyword>
<dbReference type="PANTHER" id="PTHR30012:SF0">
    <property type="entry name" value="TYPE II SECRETION SYSTEM PROTEIN F-RELATED"/>
    <property type="match status" value="1"/>
</dbReference>
<dbReference type="PRINTS" id="PR00812">
    <property type="entry name" value="BCTERIALGSPF"/>
</dbReference>
<dbReference type="FunFam" id="1.20.81.30:FF:000001">
    <property type="entry name" value="Type II secretion system protein F"/>
    <property type="match status" value="1"/>
</dbReference>
<name>A0A0F8XZJ5_9ZZZZ</name>
<protein>
    <recommendedName>
        <fullName evidence="11">Type II secretion system protein GspF domain-containing protein</fullName>
    </recommendedName>
</protein>
<evidence type="ECO:0000256" key="9">
    <source>
        <dbReference type="SAM" id="MobiDB-lite"/>
    </source>
</evidence>
<evidence type="ECO:0000256" key="4">
    <source>
        <dbReference type="ARBA" id="ARBA00022475"/>
    </source>
</evidence>
<keyword evidence="3" id="KW-0813">Transport</keyword>
<reference evidence="12" key="1">
    <citation type="journal article" date="2015" name="Nature">
        <title>Complex archaea that bridge the gap between prokaryotes and eukaryotes.</title>
        <authorList>
            <person name="Spang A."/>
            <person name="Saw J.H."/>
            <person name="Jorgensen S.L."/>
            <person name="Zaremba-Niedzwiedzka K."/>
            <person name="Martijn J."/>
            <person name="Lind A.E."/>
            <person name="van Eijk R."/>
            <person name="Schleper C."/>
            <person name="Guy L."/>
            <person name="Ettema T.J."/>
        </authorList>
    </citation>
    <scope>NUCLEOTIDE SEQUENCE</scope>
</reference>
<proteinExistence type="inferred from homology"/>
<evidence type="ECO:0000256" key="2">
    <source>
        <dbReference type="ARBA" id="ARBA00005745"/>
    </source>
</evidence>
<evidence type="ECO:0000256" key="6">
    <source>
        <dbReference type="ARBA" id="ARBA00022692"/>
    </source>
</evidence>
<dbReference type="GO" id="GO:0005886">
    <property type="term" value="C:plasma membrane"/>
    <property type="evidence" value="ECO:0007669"/>
    <property type="project" value="UniProtKB-SubCell"/>
</dbReference>
<evidence type="ECO:0000256" key="1">
    <source>
        <dbReference type="ARBA" id="ARBA00004429"/>
    </source>
</evidence>
<dbReference type="PROSITE" id="PS00874">
    <property type="entry name" value="T2SP_F"/>
    <property type="match status" value="1"/>
</dbReference>
<feature type="transmembrane region" description="Helical" evidence="10">
    <location>
        <begin position="153"/>
        <end position="176"/>
    </location>
</feature>
<dbReference type="PANTHER" id="PTHR30012">
    <property type="entry name" value="GENERAL SECRETION PATHWAY PROTEIN"/>
    <property type="match status" value="1"/>
</dbReference>
<accession>A0A0F8XZJ5</accession>
<organism evidence="12">
    <name type="scientific">marine sediment metagenome</name>
    <dbReference type="NCBI Taxonomy" id="412755"/>
    <lineage>
        <taxon>unclassified sequences</taxon>
        <taxon>metagenomes</taxon>
        <taxon>ecological metagenomes</taxon>
    </lineage>
</organism>
<keyword evidence="8 10" id="KW-0472">Membrane</keyword>
<dbReference type="InterPro" id="IPR042094">
    <property type="entry name" value="T2SS_GspF_sf"/>
</dbReference>
<keyword evidence="7 10" id="KW-1133">Transmembrane helix</keyword>
<dbReference type="InterPro" id="IPR001992">
    <property type="entry name" value="T2SS_GspF/T4SS_PilC_CS"/>
</dbReference>
<evidence type="ECO:0000313" key="12">
    <source>
        <dbReference type="EMBL" id="KKK74433.1"/>
    </source>
</evidence>
<evidence type="ECO:0000259" key="11">
    <source>
        <dbReference type="Pfam" id="PF00482"/>
    </source>
</evidence>
<evidence type="ECO:0000256" key="3">
    <source>
        <dbReference type="ARBA" id="ARBA00022448"/>
    </source>
</evidence>
<evidence type="ECO:0000256" key="5">
    <source>
        <dbReference type="ARBA" id="ARBA00022519"/>
    </source>
</evidence>
<gene>
    <name evidence="12" type="ORF">LCGC14_2883810</name>
</gene>
<evidence type="ECO:0000256" key="10">
    <source>
        <dbReference type="SAM" id="Phobius"/>
    </source>
</evidence>
<dbReference type="InterPro" id="IPR018076">
    <property type="entry name" value="T2SS_GspF_dom"/>
</dbReference>
<feature type="domain" description="Type II secretion system protein GspF" evidence="11">
    <location>
        <begin position="54"/>
        <end position="177"/>
    </location>
</feature>